<dbReference type="GO" id="GO:0170068">
    <property type="term" value="F:geranylgeranyltransferase type III activity"/>
    <property type="evidence" value="ECO:0007669"/>
    <property type="project" value="EnsemblFungi"/>
</dbReference>
<proteinExistence type="predicted"/>
<gene>
    <name evidence="1" type="primary">TPHA0G03370</name>
    <name evidence="1" type="ordered locus">TPHA_0G03370</name>
</gene>
<dbReference type="GO" id="GO:0170069">
    <property type="term" value="C:geranylgeranyltransferase-III complex"/>
    <property type="evidence" value="ECO:0007669"/>
    <property type="project" value="EnsemblFungi"/>
</dbReference>
<dbReference type="GO" id="GO:0006612">
    <property type="term" value="P:protein targeting to membrane"/>
    <property type="evidence" value="ECO:0007669"/>
    <property type="project" value="EnsemblFungi"/>
</dbReference>
<dbReference type="HOGENOM" id="CLU_062497_0_0_1"/>
<evidence type="ECO:0000313" key="1">
    <source>
        <dbReference type="EMBL" id="CCE64177.1"/>
    </source>
</evidence>
<dbReference type="GeneID" id="11535951"/>
<dbReference type="OrthoDB" id="5358702at2759"/>
<dbReference type="GO" id="GO:0031505">
    <property type="term" value="P:fungal-type cell wall organization"/>
    <property type="evidence" value="ECO:0007669"/>
    <property type="project" value="EnsemblFungi"/>
</dbReference>
<protein>
    <submittedName>
        <fullName evidence="1">Uncharacterized protein</fullName>
    </submittedName>
</protein>
<dbReference type="RefSeq" id="XP_003686611.1">
    <property type="nucleotide sequence ID" value="XM_003686563.1"/>
</dbReference>
<dbReference type="EMBL" id="HE612862">
    <property type="protein sequence ID" value="CCE64177.1"/>
    <property type="molecule type" value="Genomic_DNA"/>
</dbReference>
<dbReference type="KEGG" id="tpf:TPHA_0G03370"/>
<accession>G8BW99</accession>
<organism evidence="1 2">
    <name type="scientific">Tetrapisispora phaffii (strain ATCC 24235 / CBS 4417 / NBRC 1672 / NRRL Y-8282 / UCD 70-5)</name>
    <name type="common">Yeast</name>
    <name type="synonym">Fabospora phaffii</name>
    <dbReference type="NCBI Taxonomy" id="1071381"/>
    <lineage>
        <taxon>Eukaryota</taxon>
        <taxon>Fungi</taxon>
        <taxon>Dikarya</taxon>
        <taxon>Ascomycota</taxon>
        <taxon>Saccharomycotina</taxon>
        <taxon>Saccharomycetes</taxon>
        <taxon>Saccharomycetales</taxon>
        <taxon>Saccharomycetaceae</taxon>
        <taxon>Tetrapisispora</taxon>
    </lineage>
</organism>
<keyword evidence="2" id="KW-1185">Reference proteome</keyword>
<dbReference type="GO" id="GO:0006914">
    <property type="term" value="P:autophagy"/>
    <property type="evidence" value="ECO:0007669"/>
    <property type="project" value="EnsemblFungi"/>
</dbReference>
<dbReference type="Proteomes" id="UP000005666">
    <property type="component" value="Chromosome 7"/>
</dbReference>
<dbReference type="eggNOG" id="ENOG502RXS6">
    <property type="taxonomic scope" value="Eukaryota"/>
</dbReference>
<sequence length="372" mass="43695">MKWDIQSLALSKELFEKLTIDTDDKVCILRFGSDQESINENYFISNEKDKIEIICFKKTFFRVFKEAHDYFYKVINTKSNFLQDESLIEGTYLCTIGLLLTTPENKTIIRIHEDIVKYCLKSYDAESKLKFINNEIAVVEKLLTSSNNKLNKSSSLWTLYKKLFMVSSEFKENISLHYLSVFMSSANLHFSNYYSWNTLRWFYDLLGNNEKIILFDKTKQFCFKNMRDCSAWDTLADMACKSDGEITHNIQEYNRFRSNYGIGSTYIEDQNFLGPKIASLIDELVDYIDLCEVNGWPPYLCLMKCISSHNDKEIISKIFEKWDNSIECFIEKNPEVTLHGCKLEVISDSLFINRLVEVFNMKLKFIKKIKNS</sequence>
<reference evidence="1 2" key="1">
    <citation type="journal article" date="2011" name="Proc. Natl. Acad. Sci. U.S.A.">
        <title>Evolutionary erosion of yeast sex chromosomes by mating-type switching accidents.</title>
        <authorList>
            <person name="Gordon J.L."/>
            <person name="Armisen D."/>
            <person name="Proux-Wera E."/>
            <person name="Oheigeartaigh S.S."/>
            <person name="Byrne K.P."/>
            <person name="Wolfe K.H."/>
        </authorList>
    </citation>
    <scope>NUCLEOTIDE SEQUENCE [LARGE SCALE GENOMIC DNA]</scope>
    <source>
        <strain evidence="2">ATCC 24235 / CBS 4417 / NBRC 1672 / NRRL Y-8282 / UCD 70-5</strain>
    </source>
</reference>
<name>G8BW99_TETPH</name>
<dbReference type="SUPFAM" id="SSF48439">
    <property type="entry name" value="Protein prenylyltransferase"/>
    <property type="match status" value="1"/>
</dbReference>
<dbReference type="Gene3D" id="1.25.40.120">
    <property type="entry name" value="Protein prenylyltransferase"/>
    <property type="match status" value="1"/>
</dbReference>
<dbReference type="AlphaFoldDB" id="G8BW99"/>
<evidence type="ECO:0000313" key="2">
    <source>
        <dbReference type="Proteomes" id="UP000005666"/>
    </source>
</evidence>
<dbReference type="OMA" id="NYYCWNT"/>